<protein>
    <submittedName>
        <fullName evidence="2">Uncharacterized protein LOC113789771</fullName>
    </submittedName>
</protein>
<dbReference type="Proteomes" id="UP000515146">
    <property type="component" value="Unplaced"/>
</dbReference>
<keyword evidence="1" id="KW-1185">Reference proteome</keyword>
<name>A0A6P6XQJ8_DERPT</name>
<dbReference type="KEGG" id="dpte:113789771"/>
<dbReference type="RefSeq" id="XP_027195151.1">
    <property type="nucleotide sequence ID" value="XM_027339350.1"/>
</dbReference>
<dbReference type="AlphaFoldDB" id="A0A6P6XQJ8"/>
<organism evidence="1 2">
    <name type="scientific">Dermatophagoides pteronyssinus</name>
    <name type="common">European house dust mite</name>
    <dbReference type="NCBI Taxonomy" id="6956"/>
    <lineage>
        <taxon>Eukaryota</taxon>
        <taxon>Metazoa</taxon>
        <taxon>Ecdysozoa</taxon>
        <taxon>Arthropoda</taxon>
        <taxon>Chelicerata</taxon>
        <taxon>Arachnida</taxon>
        <taxon>Acari</taxon>
        <taxon>Acariformes</taxon>
        <taxon>Sarcoptiformes</taxon>
        <taxon>Astigmata</taxon>
        <taxon>Psoroptidia</taxon>
        <taxon>Analgoidea</taxon>
        <taxon>Pyroglyphidae</taxon>
        <taxon>Dermatophagoidinae</taxon>
        <taxon>Dermatophagoides</taxon>
    </lineage>
</organism>
<reference evidence="2" key="1">
    <citation type="submission" date="2025-08" db="UniProtKB">
        <authorList>
            <consortium name="RefSeq"/>
        </authorList>
    </citation>
    <scope>IDENTIFICATION</scope>
    <source>
        <strain evidence="2">Airmid</strain>
    </source>
</reference>
<evidence type="ECO:0000313" key="1">
    <source>
        <dbReference type="Proteomes" id="UP000515146"/>
    </source>
</evidence>
<sequence length="247" mass="29611">MNINSNFSEKIINLIENFFNHQVINVHTGKVPNIIKLEQQFSRLTSQFIQYSYENNQTSFECYNYQSSILLNTDMELICAYQNIYNGKQNLLNWLQINFRNLIITFFDRIYCPKQKCRYTDDTIIRIEACNLFDFIEQHLNYDQRLLYQMIILRIQQRFPICWNNKLIQILNTGGITSLQYVLKQLCQIDVQLTSLMTGKLITFIPNINNNNHHQQQTNNLWQKRQDFIILNILTFYLASIEQFLIH</sequence>
<dbReference type="OrthoDB" id="10459581at2759"/>
<dbReference type="InParanoid" id="A0A6P6XQJ8"/>
<gene>
    <name evidence="2" type="primary">LOC113789771</name>
</gene>
<accession>A0A6P6XQJ8</accession>
<evidence type="ECO:0000313" key="2">
    <source>
        <dbReference type="RefSeq" id="XP_027195151.1"/>
    </source>
</evidence>
<proteinExistence type="predicted"/>